<dbReference type="PATRIC" id="fig|433924.3.peg.3254"/>
<dbReference type="Pfam" id="PF01796">
    <property type="entry name" value="OB_ChsH2_C"/>
    <property type="match status" value="1"/>
</dbReference>
<dbReference type="SUPFAM" id="SSF51735">
    <property type="entry name" value="NAD(P)-binding Rossmann-fold domains"/>
    <property type="match status" value="1"/>
</dbReference>
<dbReference type="Pfam" id="PF00106">
    <property type="entry name" value="adh_short"/>
    <property type="match status" value="1"/>
</dbReference>
<dbReference type="OrthoDB" id="8662855at2"/>
<dbReference type="EMBL" id="LDSL01000043">
    <property type="protein sequence ID" value="KTT24109.1"/>
    <property type="molecule type" value="Genomic_DNA"/>
</dbReference>
<dbReference type="Pfam" id="PF12172">
    <property type="entry name" value="zf-ChsH2"/>
    <property type="match status" value="1"/>
</dbReference>
<name>A0A147H374_9BURK</name>
<evidence type="ECO:0000259" key="1">
    <source>
        <dbReference type="Pfam" id="PF01796"/>
    </source>
</evidence>
<gene>
    <name evidence="3" type="ORF">NS331_06570</name>
</gene>
<dbReference type="SUPFAM" id="SSF50249">
    <property type="entry name" value="Nucleic acid-binding proteins"/>
    <property type="match status" value="1"/>
</dbReference>
<comment type="caution">
    <text evidence="3">The sequence shown here is derived from an EMBL/GenBank/DDBJ whole genome shotgun (WGS) entry which is preliminary data.</text>
</comment>
<dbReference type="Gene3D" id="3.40.50.720">
    <property type="entry name" value="NAD(P)-binding Rossmann-like Domain"/>
    <property type="match status" value="1"/>
</dbReference>
<dbReference type="PANTHER" id="PTHR34075">
    <property type="entry name" value="BLR3430 PROTEIN"/>
    <property type="match status" value="1"/>
</dbReference>
<sequence>MTMPLMRPKRKNPVLRTRQMNLPPWARGREALGITAAAAEGRFELQVCEECGTVQYPPRGACKQCLSTDLRWRLQTGEGELLSATTLHHSNDLFFRERLPWRLGMVKLDSGPSLMVHLHGEVGEAPQRVRVGARLDRAGQAVLIGFPFEGSTHMADDPMLREMTSDPKFRKVLVTDGKTPTGQALVRALVKAGADIVWVGHAEPWKQLGGLEDIRALPQVTLVPLDLTNGRAVTELAGEIGGKVDIVINNAEVHRTFGIGARRGTDVAKLEMDINYFGLLRLAQEFGPALKGRSADGATGATAWVNLLSIYALSNFPPHGTFSASKAAAHSLAQCLRAEMRPAGIRVINVFPGPIDDEWNQHMPPPKLGPDALASAIVKALRDGVEDVYPGDVAQEWLQRWRDNPKVLERELATNGG</sequence>
<dbReference type="InterPro" id="IPR036291">
    <property type="entry name" value="NAD(P)-bd_dom_sf"/>
</dbReference>
<dbReference type="PRINTS" id="PR00081">
    <property type="entry name" value="GDHRDH"/>
</dbReference>
<organism evidence="3 4">
    <name type="scientific">Pseudacidovorax intermedius</name>
    <dbReference type="NCBI Taxonomy" id="433924"/>
    <lineage>
        <taxon>Bacteria</taxon>
        <taxon>Pseudomonadati</taxon>
        <taxon>Pseudomonadota</taxon>
        <taxon>Betaproteobacteria</taxon>
        <taxon>Burkholderiales</taxon>
        <taxon>Comamonadaceae</taxon>
        <taxon>Pseudacidovorax</taxon>
    </lineage>
</organism>
<dbReference type="InterPro" id="IPR002347">
    <property type="entry name" value="SDR_fam"/>
</dbReference>
<dbReference type="Gene3D" id="6.10.30.10">
    <property type="match status" value="1"/>
</dbReference>
<evidence type="ECO:0000313" key="3">
    <source>
        <dbReference type="EMBL" id="KTT24109.1"/>
    </source>
</evidence>
<protein>
    <submittedName>
        <fullName evidence="3">Short-chain dehydrogenase</fullName>
    </submittedName>
</protein>
<dbReference type="RefSeq" id="WP_058641204.1">
    <property type="nucleotide sequence ID" value="NZ_LDSL01000043.1"/>
</dbReference>
<dbReference type="Proteomes" id="UP000072741">
    <property type="component" value="Unassembled WGS sequence"/>
</dbReference>
<dbReference type="PANTHER" id="PTHR34075:SF5">
    <property type="entry name" value="BLR3430 PROTEIN"/>
    <property type="match status" value="1"/>
</dbReference>
<dbReference type="InterPro" id="IPR052513">
    <property type="entry name" value="Thioester_dehydratase-like"/>
</dbReference>
<evidence type="ECO:0000313" key="4">
    <source>
        <dbReference type="Proteomes" id="UP000072741"/>
    </source>
</evidence>
<dbReference type="InterPro" id="IPR012340">
    <property type="entry name" value="NA-bd_OB-fold"/>
</dbReference>
<proteinExistence type="predicted"/>
<dbReference type="InterPro" id="IPR002878">
    <property type="entry name" value="ChsH2_C"/>
</dbReference>
<dbReference type="InterPro" id="IPR022002">
    <property type="entry name" value="ChsH2_Znr"/>
</dbReference>
<keyword evidence="4" id="KW-1185">Reference proteome</keyword>
<dbReference type="AlphaFoldDB" id="A0A147H374"/>
<evidence type="ECO:0000259" key="2">
    <source>
        <dbReference type="Pfam" id="PF12172"/>
    </source>
</evidence>
<reference evidence="3 4" key="1">
    <citation type="journal article" date="2016" name="Front. Microbiol.">
        <title>Genomic Resource of Rice Seed Associated Bacteria.</title>
        <authorList>
            <person name="Midha S."/>
            <person name="Bansal K."/>
            <person name="Sharma S."/>
            <person name="Kumar N."/>
            <person name="Patil P.P."/>
            <person name="Chaudhry V."/>
            <person name="Patil P.B."/>
        </authorList>
    </citation>
    <scope>NUCLEOTIDE SEQUENCE [LARGE SCALE GENOMIC DNA]</scope>
    <source>
        <strain evidence="3 4">NS331</strain>
    </source>
</reference>
<accession>A0A147H374</accession>
<feature type="domain" description="ChsH2 rubredoxin-like zinc ribbon" evidence="2">
    <location>
        <begin position="36"/>
        <end position="70"/>
    </location>
</feature>
<feature type="domain" description="ChsH2 C-terminal OB-fold" evidence="1">
    <location>
        <begin position="72"/>
        <end position="136"/>
    </location>
</feature>